<name>A0A6C0KE47_9ZZZZ</name>
<reference evidence="1" key="1">
    <citation type="journal article" date="2020" name="Nature">
        <title>Giant virus diversity and host interactions through global metagenomics.</title>
        <authorList>
            <person name="Schulz F."/>
            <person name="Roux S."/>
            <person name="Paez-Espino D."/>
            <person name="Jungbluth S."/>
            <person name="Walsh D.A."/>
            <person name="Denef V.J."/>
            <person name="McMahon K.D."/>
            <person name="Konstantinidis K.T."/>
            <person name="Eloe-Fadrosh E.A."/>
            <person name="Kyrpides N.C."/>
            <person name="Woyke T."/>
        </authorList>
    </citation>
    <scope>NUCLEOTIDE SEQUENCE</scope>
    <source>
        <strain evidence="1">GVMAG-S-1102244-55</strain>
    </source>
</reference>
<proteinExistence type="predicted"/>
<evidence type="ECO:0000313" key="1">
    <source>
        <dbReference type="EMBL" id="QHU14980.1"/>
    </source>
</evidence>
<organism evidence="1">
    <name type="scientific">viral metagenome</name>
    <dbReference type="NCBI Taxonomy" id="1070528"/>
    <lineage>
        <taxon>unclassified sequences</taxon>
        <taxon>metagenomes</taxon>
        <taxon>organismal metagenomes</taxon>
    </lineage>
</organism>
<dbReference type="AlphaFoldDB" id="A0A6C0KE47"/>
<sequence length="60" mass="7424">MGNMLSKFCHMLSYPFRVYEFNKTKKVYDELFTDEFDANLEEDRRRFIAEKLELAPNYRY</sequence>
<protein>
    <submittedName>
        <fullName evidence="1">Uncharacterized protein</fullName>
    </submittedName>
</protein>
<accession>A0A6C0KE47</accession>
<dbReference type="EMBL" id="MN740848">
    <property type="protein sequence ID" value="QHU14980.1"/>
    <property type="molecule type" value="Genomic_DNA"/>
</dbReference>